<dbReference type="Pfam" id="PF07591">
    <property type="entry name" value="PT-HINT"/>
    <property type="match status" value="1"/>
</dbReference>
<feature type="compositionally biased region" description="Low complexity" evidence="4">
    <location>
        <begin position="1"/>
        <end position="11"/>
    </location>
</feature>
<keyword evidence="3" id="KW-1015">Disulfide bond</keyword>
<dbReference type="EMBL" id="QGGR01000022">
    <property type="protein sequence ID" value="PWK39578.1"/>
    <property type="molecule type" value="Genomic_DNA"/>
</dbReference>
<evidence type="ECO:0000256" key="3">
    <source>
        <dbReference type="ARBA" id="ARBA00023157"/>
    </source>
</evidence>
<feature type="region of interest" description="Disordered" evidence="4">
    <location>
        <begin position="170"/>
        <end position="190"/>
    </location>
</feature>
<feature type="domain" description="Ricin B lectin" evidence="5">
    <location>
        <begin position="1037"/>
        <end position="1176"/>
    </location>
</feature>
<dbReference type="PANTHER" id="PTHR32305:SF15">
    <property type="entry name" value="PROTEIN RHSA-RELATED"/>
    <property type="match status" value="1"/>
</dbReference>
<feature type="compositionally biased region" description="Basic and acidic residues" evidence="4">
    <location>
        <begin position="3471"/>
        <end position="3516"/>
    </location>
</feature>
<reference evidence="7 8" key="1">
    <citation type="submission" date="2018-05" db="EMBL/GenBank/DDBJ databases">
        <title>Genomic Encyclopedia of Archaeal and Bacterial Type Strains, Phase II (KMG-II): from individual species to whole genera.</title>
        <authorList>
            <person name="Goeker M."/>
        </authorList>
    </citation>
    <scope>NUCLEOTIDE SEQUENCE [LARGE SCALE GENOMIC DNA]</scope>
    <source>
        <strain evidence="7 8">DSM 45184</strain>
    </source>
</reference>
<accession>A0A316F4Z5</accession>
<feature type="region of interest" description="Disordered" evidence="4">
    <location>
        <begin position="3416"/>
        <end position="3569"/>
    </location>
</feature>
<evidence type="ECO:0000313" key="7">
    <source>
        <dbReference type="EMBL" id="PWK39578.1"/>
    </source>
</evidence>
<evidence type="ECO:0000256" key="1">
    <source>
        <dbReference type="ARBA" id="ARBA00022729"/>
    </source>
</evidence>
<dbReference type="Gene3D" id="2.60.120.200">
    <property type="match status" value="2"/>
</dbReference>
<dbReference type="NCBIfam" id="TIGR01643">
    <property type="entry name" value="YD_repeat_2x"/>
    <property type="match status" value="7"/>
</dbReference>
<protein>
    <submittedName>
        <fullName evidence="7">RHS repeat-associated protein</fullName>
    </submittedName>
</protein>
<keyword evidence="8" id="KW-1185">Reference proteome</keyword>
<proteinExistence type="predicted"/>
<feature type="region of interest" description="Disordered" evidence="4">
    <location>
        <begin position="1"/>
        <end position="23"/>
    </location>
</feature>
<dbReference type="InterPro" id="IPR056823">
    <property type="entry name" value="TEN-like_YD-shell"/>
</dbReference>
<dbReference type="SUPFAM" id="SSF49899">
    <property type="entry name" value="Concanavalin A-like lectins/glucanases"/>
    <property type="match status" value="3"/>
</dbReference>
<dbReference type="InterPro" id="IPR013320">
    <property type="entry name" value="ConA-like_dom_sf"/>
</dbReference>
<dbReference type="Gene3D" id="2.180.10.10">
    <property type="entry name" value="RHS repeat-associated core"/>
    <property type="match status" value="5"/>
</dbReference>
<dbReference type="InterPro" id="IPR006558">
    <property type="entry name" value="LamG-like"/>
</dbReference>
<evidence type="ECO:0000313" key="8">
    <source>
        <dbReference type="Proteomes" id="UP000245697"/>
    </source>
</evidence>
<dbReference type="InterPro" id="IPR006530">
    <property type="entry name" value="YD"/>
</dbReference>
<dbReference type="InterPro" id="IPR000772">
    <property type="entry name" value="Ricin_B_lectin"/>
</dbReference>
<dbReference type="PANTHER" id="PTHR32305">
    <property type="match status" value="1"/>
</dbReference>
<feature type="region of interest" description="Disordered" evidence="4">
    <location>
        <begin position="365"/>
        <end position="387"/>
    </location>
</feature>
<dbReference type="SUPFAM" id="SSF50370">
    <property type="entry name" value="Ricin B-like lectins"/>
    <property type="match status" value="2"/>
</dbReference>
<feature type="compositionally biased region" description="Gly residues" evidence="4">
    <location>
        <begin position="62"/>
        <end position="72"/>
    </location>
</feature>
<dbReference type="InterPro" id="IPR036844">
    <property type="entry name" value="Hint_dom_sf"/>
</dbReference>
<dbReference type="Proteomes" id="UP000245697">
    <property type="component" value="Unassembled WGS sequence"/>
</dbReference>
<evidence type="ECO:0000259" key="6">
    <source>
        <dbReference type="SMART" id="SM00560"/>
    </source>
</evidence>
<keyword evidence="1" id="KW-0732">Signal</keyword>
<dbReference type="Pfam" id="PF20148">
    <property type="entry name" value="DUF6531"/>
    <property type="match status" value="1"/>
</dbReference>
<organism evidence="7 8">
    <name type="scientific">Actinoplanes xinjiangensis</name>
    <dbReference type="NCBI Taxonomy" id="512350"/>
    <lineage>
        <taxon>Bacteria</taxon>
        <taxon>Bacillati</taxon>
        <taxon>Actinomycetota</taxon>
        <taxon>Actinomycetes</taxon>
        <taxon>Micromonosporales</taxon>
        <taxon>Micromonosporaceae</taxon>
        <taxon>Actinoplanes</taxon>
    </lineage>
</organism>
<feature type="compositionally biased region" description="Basic residues" evidence="4">
    <location>
        <begin position="3431"/>
        <end position="3453"/>
    </location>
</feature>
<feature type="domain" description="Ricin B lectin" evidence="5">
    <location>
        <begin position="1469"/>
        <end position="1603"/>
    </location>
</feature>
<dbReference type="CDD" id="cd00110">
    <property type="entry name" value="LamG"/>
    <property type="match status" value="1"/>
</dbReference>
<feature type="compositionally biased region" description="Basic and acidic residues" evidence="4">
    <location>
        <begin position="93"/>
        <end position="104"/>
    </location>
</feature>
<dbReference type="InterPro" id="IPR050708">
    <property type="entry name" value="T6SS_VgrG/RHS"/>
</dbReference>
<dbReference type="InterPro" id="IPR001791">
    <property type="entry name" value="Laminin_G"/>
</dbReference>
<dbReference type="InterPro" id="IPR045351">
    <property type="entry name" value="DUF6531"/>
</dbReference>
<dbReference type="InterPro" id="IPR035992">
    <property type="entry name" value="Ricin_B-like_lectins"/>
</dbReference>
<dbReference type="InterPro" id="IPR022385">
    <property type="entry name" value="Rhs_assc_core"/>
</dbReference>
<feature type="compositionally biased region" description="Basic and acidic residues" evidence="4">
    <location>
        <begin position="3556"/>
        <end position="3569"/>
    </location>
</feature>
<dbReference type="NCBIfam" id="TIGR03696">
    <property type="entry name" value="Rhs_assc_core"/>
    <property type="match status" value="1"/>
</dbReference>
<keyword evidence="2" id="KW-0677">Repeat</keyword>
<evidence type="ECO:0000256" key="4">
    <source>
        <dbReference type="SAM" id="MobiDB-lite"/>
    </source>
</evidence>
<sequence length="3839" mass="409134">MSLGIPPEVIPEGGGWPVSGLLSPLRQAPGFAAVAGLPELDPGNGAADGEHYVDADQTRADGGAGKAPGRGTGVTDPELPAPPSGKAGTTPKKGGDADSFDPKTSKRVAARSTATYDEFQNLDGSYTRRLYDTRVNFKAADGTYQPIDTRLNLVGDRLEAGANSIEVTLGTTGTDEPAPATAPTAPTAPAAGSLKVESADEALAAVTTAAGHTLAYDLAGAADVTADVHGSVATYPEILPLTDLELESTKNGLKETIVLESPAAGNEWVFPLRLEGLTPKAKADGSIDLLDASGRTAMRIPPGYMEDSKVDPASGDTAQSSDVDYELITVDGGPALKVTADKAWLQDPARQYPVRVDPSVTTQTYNTGDVYVDNSSSTVDQNDEDLPVGTWNGTSAARSFMHFDEFDNDGLLNTQIKSAKLKLYHTWSYNCVDFEPFYVRRITTAWTVASLENNAGLAAGPKYSAPIGTGLITNNAPACNNQASDPNVGAWRTVTLNPATFNGWSLGTMKNFGLALTASESNAKAFKRFTSRNEAAYAPYLEIVYDDNEAPQVDEMYPGYGQAATTLTPTLIADAHDPDNWPTAMTTMFRIYPKTGTTPLATSGWTTRKTWTVPTGVLKWGESYFWEVQVSDTKAGNGDSLFKHLLVTPVPQPAATGALSQNADKGFDAVSGNYTTSARDAMVNTAGPPLEINRLYNSSDPRTDQAFGAGWSSVVDTKLVEKFATIGGRSVVNTVVVTYPTGRELAFGHNLDTDTNPLNDTYASPAGRTTTLSAITVGAVTGYRLAEKDGTTYEFLQPLATGKLGLSTIKDLAGREQTFTYTDNLVSTITSQSSGRALDLYWTSTTPKRVNYVATDPVVPGDWDTANTWWYDYTDGRLTKVCPPTNWGECHTYEYNASASQHPAAVANAKALSYWRLNETGGTTAASTVLDNGGRDNGTYTGVTLGQPGPLTGSGSTAAAFNGTSSQVSVPVSTTSDTSYQSVSMWFKTSGGSGVLYGQSWDPITSATTTAAYNPTLYLGTDGRLMGGFPKATKPGTALGSIQSQKQGGCITAPDFEVQEFFSAYLDDCSSGANQQWTYTAAKELRVTVGGATRCMALDNADVGKGVDVVIENCNAQDYQKWDLNGDGQLVNIYAGSCVHFPQREGAGSVHPLFFYAVEIWPCDKKLRAEQGFFPRNGQLPLETTASVADGNWHHVVLSAGGNKQELFLDGNQVDSETGVTLQDLTAAKSYIGAGFLGGGRPNQPHGNARSVVGTRDYFTGSIAEVALWDTATDPATVKELRASGLAATKPMTRALRPSGDPSATIAYHPANGRVSQVIDGNGATWTPKAPTVTGTSKVYESAVLGGAPTNYWRMAEGAGRSDAVNEVNGNTATYNAVGLGTEAGPLGAAAGRAATFNGTTAYVKLPAGTAPAKANSVSMWFKTTAARTVLLGEADAWTATANQVAQPTLWITADGKLRGLAPSRTTTGPVNSIGSAGKCMDVPNSNSADGTNIQLYTCNGSAAQNWTFVPTDAASTLNSTFYVKAFGKCLTPYGGSGNSGTKLTLWTCNGNESQKWFADAGGLTNSHGWSTCLDNPGNSKTNGTILQLYTCNASPAQTWLPSLTSKAKVNDGKWHHVVLATDGFTQTLYVDGTKAQSSTGTAELVPDQIPTRTLGSGYANGWMNNWFYIDNNKTSYYTGSLAEVAFYQSVIDEAQASYQFKARDAVTQSASGQVNYTVQGPGGDETTVVHDLMYGRKVADVDALRNTTRYGYSGKGFLRSVTDPLGNMVINEHDVRGNVVAVSTCQDRSANLCSTAYTSYYPDATTENPPAHAWNDRPTALRAAGSASAGDNTYLTTYAYDAKGNRISETDPLGRKTLVSYTDGGTAGGFNGGTAPAGLPWRVIKPGGSMQIIRYLPSGDVAETVDPAGQIMRYEYDGLGRVTREIEILDAAKGTVGSTTSYTHDRLDRVVTVADTAITNAVTGAVHTPLTTVDYNVDGLVTAETVADLTGGDASRKVSYEYDAFGRRDAEIDQNGNRLEIGYDAYGRVNRQKHSDDSVVRTDYDANGNELRTVVEGWTGDPNAPKAPTDLVFRSLKYDAAGRVASETDALNVETAYTYTDNNLLVSVTRKDTTGKSFVLERNTYDATGNVTTQVTNNGLTTTRREYDKAGRSTTATLDPAGLNRSTAYEYSPEDEIVRTTVKQGTTILGRSDSTYDRVGRVRQQTSYLTDGSTPAVRWKLDETTGTTTADAAGNNIGVLGAGVTRSTERGGSASFNGTAAGISGRAPVDTTRPYTLGVWAKLAAEDADRHVAVIPGDLGSSALKLYYQQQTDSWQYTMSVRKDNGDTAWVSSAAPSGTGTLGAWTHLAVTVDTVNRRAQLYINGVAAGAAVTTTEHLNNRATGLRLGSETDASGFFSGQIDDLQIYQDLLDSTAISTVMNSTTVPSADAKVSRVTYGLTADGSVTSVTDPRGSTAHMTLDEIGRAVVTTTPAVGTVTGENNPVTSVATSRVGFNTFGEAVEQQDPLGNVSVSRYDGLGQIVENQLPDYTAPGSSTPIKAKTTVEYDEVGQILATTDPLGARTTYLYDQLGRNVRVTAPDGGETRYVYNLDGDLLEHTDPNGATVREEFDYLGRTEKSTQIVRGTSASAQHVTTYKYGTAGEYPWPTSVVSPTGVTGNIKYNIAGEQIEIADSLGNTTRTAYDGAGRPVRTTAPDGSFTNVAYDLGGRMIRSADYAPGGTTALRTRAQHYDVAGNTVGITDARGTYKYFEYDAVGQLVMQREPISSSDAIVTRFGYDRNGNQTRFTDGRGNNFITTYNSWNLPESQIEPATTATPNPADRTFTTAYDAGGRMTRLDSPGGVSVTSTYDTMGRLEKSSGTGAQVATADKTFTYDKAGRLTSFTGSAGTNTVAYDDRGLITAISGVSGNSAYEYNADGSLTKRVDGAGTTTYQYDPLGRPANVQNTTAGVNMTYGYNNLSQVETIAYGGNTRTLRYDTLKRLSSDELKTSAGASVGKIAYEWNANDSLTKKTTTGFNGASTNTYTYDLADRMVGWDNGVTPAVYAYDKSGNRVQAGTKTFTYDQRNQLTVDSDGTTYQYTARGTLAATIQNGQTVETTTDAFNQVVSQGGKSGGRSTYTYDGLGRVIQPNLTYTGVGNDVAADGSSVYVRDIADQLVGVSSSAGNRYAWTDAHTDVVGEFTATGAALTGSVSYDPWGKVLASGGMTGRLGYQQEWTDQTTGKVNMWSRWYDPETGAFDSRDTATNSPTPTSGSANRFAYAEGDPMSNTDTTGNAVDGKCGEYDYACALKKYQAELAVYTKLMEQRDRDMQAAGSEIARQEAEYQRSERESNIPVVDILMQVAGDMILDMIGYNSIVGCIAGSLMDCVDLAISVLGPGKVWQLGRSLYRALDRAFGAYRTWKRIVEAARSAMQTARSLVTQARKHLSDLMSKKIPKPKPPKKKKKPPTKKKKAEKQRKEAKAEKKPAPSKQAKKQEPRKSPKKSDNDKPKKGGKANKDPKSPTGKKDNSPKKNKKSQDEENEAPDQPETCPTHSFDPATRVLMADGTTRPISEINLGDEVRAKDPATGEEGARPVTLLHSNRDVELTDVTVSDQPLVTAGKTVNEGKGDRSTRGPTGTALLETTAHHPFWDATTGAWVNAAELVAGESTLVGPDGQIQYVIEVRNHTGAKVMRDLTVDDIHTYYVVAGRQPVLVHNNDPGFINLGIEPGEQCSLDQRDLHLLAEKERNNLGVKFAAEYTSPSGKVYRDVNGAVPSSKIHGMLAQHLNNAQHLKGCAEVRCLAEAFDKEGPKGIQKGVMKVIISKNNSMPTSNPVTHGNPARPCGNCRTLLDGLNINYVMPK</sequence>
<dbReference type="Gene3D" id="2.170.16.10">
    <property type="entry name" value="Hedgehog/Intein (Hint) domain"/>
    <property type="match status" value="1"/>
</dbReference>
<feature type="region of interest" description="Disordered" evidence="4">
    <location>
        <begin position="3235"/>
        <end position="3268"/>
    </location>
</feature>
<dbReference type="InterPro" id="IPR031325">
    <property type="entry name" value="RHS_repeat"/>
</dbReference>
<dbReference type="Pfam" id="PF25023">
    <property type="entry name" value="TEN_YD-shell"/>
    <property type="match status" value="1"/>
</dbReference>
<dbReference type="SMART" id="SM00560">
    <property type="entry name" value="LamGL"/>
    <property type="match status" value="1"/>
</dbReference>
<dbReference type="Pfam" id="PF13385">
    <property type="entry name" value="Laminin_G_3"/>
    <property type="match status" value="2"/>
</dbReference>
<feature type="compositionally biased region" description="Basic and acidic residues" evidence="4">
    <location>
        <begin position="48"/>
        <end position="59"/>
    </location>
</feature>
<evidence type="ECO:0000259" key="5">
    <source>
        <dbReference type="SMART" id="SM00458"/>
    </source>
</evidence>
<name>A0A316F4Z5_9ACTN</name>
<dbReference type="PROSITE" id="PS50231">
    <property type="entry name" value="RICIN_B_LECTIN"/>
    <property type="match status" value="2"/>
</dbReference>
<feature type="compositionally biased region" description="Basic and acidic residues" evidence="4">
    <location>
        <begin position="3454"/>
        <end position="3464"/>
    </location>
</feature>
<dbReference type="SUPFAM" id="SSF51294">
    <property type="entry name" value="Hedgehog/intein (Hint) domain"/>
    <property type="match status" value="1"/>
</dbReference>
<dbReference type="Pfam" id="PF00652">
    <property type="entry name" value="Ricin_B_lectin"/>
    <property type="match status" value="2"/>
</dbReference>
<dbReference type="Gene3D" id="2.80.10.50">
    <property type="match status" value="3"/>
</dbReference>
<feature type="domain" description="LamG-like jellyroll fold" evidence="6">
    <location>
        <begin position="2274"/>
        <end position="2415"/>
    </location>
</feature>
<dbReference type="NCBIfam" id="NF033679">
    <property type="entry name" value="DNRLRE_dom"/>
    <property type="match status" value="1"/>
</dbReference>
<feature type="compositionally biased region" description="Polar residues" evidence="4">
    <location>
        <begin position="3241"/>
        <end position="3253"/>
    </location>
</feature>
<dbReference type="SMART" id="SM00458">
    <property type="entry name" value="RICIN"/>
    <property type="match status" value="2"/>
</dbReference>
<comment type="caution">
    <text evidence="7">The sequence shown here is derived from an EMBL/GenBank/DDBJ whole genome shotgun (WGS) entry which is preliminary data.</text>
</comment>
<feature type="compositionally biased region" description="Low complexity" evidence="4">
    <location>
        <begin position="177"/>
        <end position="190"/>
    </location>
</feature>
<dbReference type="Pfam" id="PF05593">
    <property type="entry name" value="RHS_repeat"/>
    <property type="match status" value="3"/>
</dbReference>
<evidence type="ECO:0000256" key="2">
    <source>
        <dbReference type="ARBA" id="ARBA00022737"/>
    </source>
</evidence>
<feature type="region of interest" description="Disordered" evidence="4">
    <location>
        <begin position="35"/>
        <end position="112"/>
    </location>
</feature>
<feature type="compositionally biased region" description="Polar residues" evidence="4">
    <location>
        <begin position="365"/>
        <end position="380"/>
    </location>
</feature>
<gene>
    <name evidence="7" type="ORF">BC793_122150</name>
</gene>